<keyword evidence="6" id="KW-0508">mRNA splicing</keyword>
<dbReference type="SMART" id="SM01141">
    <property type="entry name" value="DRY_EERY"/>
    <property type="match status" value="1"/>
</dbReference>
<dbReference type="EMBL" id="WJXA01000006">
    <property type="protein sequence ID" value="KAF7140543.1"/>
    <property type="molecule type" value="Genomic_DNA"/>
</dbReference>
<reference evidence="9" key="1">
    <citation type="submission" date="2019-11" db="EMBL/GenBank/DDBJ databases">
        <authorList>
            <person name="Liu Y."/>
            <person name="Hou J."/>
            <person name="Li T.-Q."/>
            <person name="Guan C.-H."/>
            <person name="Wu X."/>
            <person name="Wu H.-Z."/>
            <person name="Ling F."/>
            <person name="Zhang R."/>
            <person name="Shi X.-G."/>
            <person name="Ren J.-P."/>
            <person name="Chen E.-F."/>
            <person name="Sun J.-M."/>
        </authorList>
    </citation>
    <scope>NUCLEOTIDE SEQUENCE</scope>
    <source>
        <strain evidence="9">Adult_tree_wgs_1</strain>
        <tissue evidence="9">Leaves</tissue>
    </source>
</reference>
<keyword evidence="1" id="KW-0507">mRNA processing</keyword>
<dbReference type="Proteomes" id="UP000626092">
    <property type="component" value="Unassembled WGS sequence"/>
</dbReference>
<feature type="compositionally biased region" description="Polar residues" evidence="7">
    <location>
        <begin position="527"/>
        <end position="545"/>
    </location>
</feature>
<feature type="domain" description="SURP motif" evidence="8">
    <location>
        <begin position="161"/>
        <end position="203"/>
    </location>
</feature>
<sequence>MDLEVVGRHALLFDDDATASFVNSTDALVDWNSLLIDRYDVRHLLSSPPPPRRRRNPQQTQHSPPPSASSIESELDHERFIDLPPPSDEQGVEDRLLKCHSSDMVTSCVSHRTVYCVYAKVLESDQKNSDDGQGNSGFHPPFPVPESLLQSLPPTEKVHQIIARTAVFVSKHGGQSEIVLRVKQGDNPTFGFLMPDHYLHAYFRFLVDHQDLVQSSTDGKTETEKKGNAESNQTDGVVAGALSLLGSVYGSGEDEDGADKDGEVAPESKEILSGKTFDASDGAVSVGFAKTDITRSIDGKNEAFGKHSSVSKEKFHIPKRNSFTCAPKSGTTNSTKKAYLILNLFNVNEFLCILILSSNSYFGGTLCCPGFSLKLRKKSLECHGRNSEDREAKTGKKVCSHKAFLFLRSKRKYRSNRRNKEEEDKEERDYRKKIMKTKEFTSTQGKSTGHIAHQTMKKIMKRKGIESIQGRRSTNLIVLQDTIETGISTRRISHSEEELEEGEISSKMSDKSRGSVAAGVSREASVDVSSSYRDGRASSQPSEATEVSDELRAKIRAMLMANFCPISHVSFIRVQFFKFCTLDNARALAKMLKGGTHLLSGHGQQTYRCFMLKSHSYCHLIPIATLVLGYSHMVPNTFIYCTIFYGSWTRSRKIEKNFKSTLHQSRSQLRKSKKATVPSFFLKSNCSSDKMIRKIRSLHWCGSVPYRYWCRMTGQYFLTKVTRYHICTCILCTKKKHVHSRKKKHKSHSSSRHHRDRHKHKEGHRSSSKNKHESSSDEEHLHRDSSNKHRKISHSEEELEEGEISSKMSDKSRGSVAAGVSREASLDVSSSYRDGRASSQPSEATEVSDELRAKIRAMLMANL</sequence>
<keyword evidence="2" id="KW-0677">Repeat</keyword>
<dbReference type="Gene3D" id="1.10.10.790">
    <property type="entry name" value="Surp module"/>
    <property type="match status" value="1"/>
</dbReference>
<evidence type="ECO:0000256" key="6">
    <source>
        <dbReference type="ARBA" id="ARBA00023187"/>
    </source>
</evidence>
<name>A0A834GV83_RHOSS</name>
<dbReference type="PROSITE" id="PS50128">
    <property type="entry name" value="SURP"/>
    <property type="match status" value="1"/>
</dbReference>
<dbReference type="SUPFAM" id="SSF109905">
    <property type="entry name" value="Surp module (SWAP domain)"/>
    <property type="match status" value="1"/>
</dbReference>
<dbReference type="GO" id="GO:0000395">
    <property type="term" value="P:mRNA 5'-splice site recognition"/>
    <property type="evidence" value="ECO:0007669"/>
    <property type="project" value="TreeGrafter"/>
</dbReference>
<keyword evidence="3" id="KW-0694">RNA-binding</keyword>
<dbReference type="InterPro" id="IPR000061">
    <property type="entry name" value="Surp"/>
</dbReference>
<gene>
    <name evidence="9" type="ORF">RHSIM_Rhsim06G0220200</name>
</gene>
<dbReference type="SMART" id="SM00648">
    <property type="entry name" value="SWAP"/>
    <property type="match status" value="1"/>
</dbReference>
<evidence type="ECO:0000259" key="8">
    <source>
        <dbReference type="PROSITE" id="PS50128"/>
    </source>
</evidence>
<evidence type="ECO:0000313" key="9">
    <source>
        <dbReference type="EMBL" id="KAF7140543.1"/>
    </source>
</evidence>
<evidence type="ECO:0000256" key="7">
    <source>
        <dbReference type="SAM" id="MobiDB-lite"/>
    </source>
</evidence>
<evidence type="ECO:0000256" key="2">
    <source>
        <dbReference type="ARBA" id="ARBA00022737"/>
    </source>
</evidence>
<dbReference type="GO" id="GO:0003723">
    <property type="term" value="F:RNA binding"/>
    <property type="evidence" value="ECO:0007669"/>
    <property type="project" value="UniProtKB-KW"/>
</dbReference>
<evidence type="ECO:0000256" key="4">
    <source>
        <dbReference type="ARBA" id="ARBA00023015"/>
    </source>
</evidence>
<protein>
    <recommendedName>
        <fullName evidence="8">SURP motif domain-containing protein</fullName>
    </recommendedName>
</protein>
<keyword evidence="4" id="KW-0805">Transcription regulation</keyword>
<dbReference type="PANTHER" id="PTHR13161">
    <property type="entry name" value="SPLICING FACTOR SUPPRESSOR OF WHITE APRICOT"/>
    <property type="match status" value="1"/>
</dbReference>
<dbReference type="InterPro" id="IPR035967">
    <property type="entry name" value="SWAP/Surp_sf"/>
</dbReference>
<dbReference type="Pfam" id="PF09750">
    <property type="entry name" value="DRY_EERY"/>
    <property type="match status" value="1"/>
</dbReference>
<dbReference type="AlphaFoldDB" id="A0A834GV83"/>
<feature type="region of interest" description="Disordered" evidence="7">
    <location>
        <begin position="489"/>
        <end position="522"/>
    </location>
</feature>
<feature type="region of interest" description="Disordered" evidence="7">
    <location>
        <begin position="738"/>
        <end position="849"/>
    </location>
</feature>
<dbReference type="Pfam" id="PF01805">
    <property type="entry name" value="Surp"/>
    <property type="match status" value="1"/>
</dbReference>
<feature type="compositionally biased region" description="Basic residues" evidence="7">
    <location>
        <begin position="738"/>
        <end position="769"/>
    </location>
</feature>
<evidence type="ECO:0000313" key="10">
    <source>
        <dbReference type="Proteomes" id="UP000626092"/>
    </source>
</evidence>
<dbReference type="PANTHER" id="PTHR13161:SF15">
    <property type="entry name" value="SPLICING FACTOR, SUPPRESSOR OF WHITE-APRICOT HOMOLOG"/>
    <property type="match status" value="1"/>
</dbReference>
<evidence type="ECO:0000256" key="3">
    <source>
        <dbReference type="ARBA" id="ARBA00022884"/>
    </source>
</evidence>
<dbReference type="InterPro" id="IPR019147">
    <property type="entry name" value="SWAP_N_domain"/>
</dbReference>
<keyword evidence="10" id="KW-1185">Reference proteome</keyword>
<dbReference type="OrthoDB" id="5836667at2759"/>
<evidence type="ECO:0000256" key="1">
    <source>
        <dbReference type="ARBA" id="ARBA00022664"/>
    </source>
</evidence>
<dbReference type="InterPro" id="IPR040397">
    <property type="entry name" value="SWAP"/>
</dbReference>
<organism evidence="9 10">
    <name type="scientific">Rhododendron simsii</name>
    <name type="common">Sims's rhododendron</name>
    <dbReference type="NCBI Taxonomy" id="118357"/>
    <lineage>
        <taxon>Eukaryota</taxon>
        <taxon>Viridiplantae</taxon>
        <taxon>Streptophyta</taxon>
        <taxon>Embryophyta</taxon>
        <taxon>Tracheophyta</taxon>
        <taxon>Spermatophyta</taxon>
        <taxon>Magnoliopsida</taxon>
        <taxon>eudicotyledons</taxon>
        <taxon>Gunneridae</taxon>
        <taxon>Pentapetalae</taxon>
        <taxon>asterids</taxon>
        <taxon>Ericales</taxon>
        <taxon>Ericaceae</taxon>
        <taxon>Ericoideae</taxon>
        <taxon>Rhodoreae</taxon>
        <taxon>Rhododendron</taxon>
    </lineage>
</organism>
<feature type="region of interest" description="Disordered" evidence="7">
    <location>
        <begin position="46"/>
        <end position="75"/>
    </location>
</feature>
<comment type="caution">
    <text evidence="9">The sequence shown here is derived from an EMBL/GenBank/DDBJ whole genome shotgun (WGS) entry which is preliminary data.</text>
</comment>
<feature type="region of interest" description="Disordered" evidence="7">
    <location>
        <begin position="527"/>
        <end position="546"/>
    </location>
</feature>
<feature type="compositionally biased region" description="Basic and acidic residues" evidence="7">
    <location>
        <begin position="770"/>
        <end position="787"/>
    </location>
</feature>
<feature type="region of interest" description="Disordered" evidence="7">
    <location>
        <begin position="126"/>
        <end position="149"/>
    </location>
</feature>
<accession>A0A834GV83</accession>
<proteinExistence type="predicted"/>
<feature type="compositionally biased region" description="Polar residues" evidence="7">
    <location>
        <begin position="827"/>
        <end position="845"/>
    </location>
</feature>
<evidence type="ECO:0000256" key="5">
    <source>
        <dbReference type="ARBA" id="ARBA00023163"/>
    </source>
</evidence>
<keyword evidence="5" id="KW-0804">Transcription</keyword>